<keyword evidence="2" id="KW-0812">Transmembrane</keyword>
<feature type="domain" description="Potassium channel" evidence="3">
    <location>
        <begin position="306"/>
        <end position="379"/>
    </location>
</feature>
<feature type="transmembrane region" description="Helical" evidence="2">
    <location>
        <begin position="325"/>
        <end position="342"/>
    </location>
</feature>
<feature type="transmembrane region" description="Helical" evidence="2">
    <location>
        <begin position="235"/>
        <end position="256"/>
    </location>
</feature>
<feature type="transmembrane region" description="Helical" evidence="2">
    <location>
        <begin position="197"/>
        <end position="215"/>
    </location>
</feature>
<dbReference type="Gene3D" id="1.10.287.70">
    <property type="match status" value="2"/>
</dbReference>
<dbReference type="AlphaFoldDB" id="A0A3S0ZZG5"/>
<evidence type="ECO:0000259" key="3">
    <source>
        <dbReference type="Pfam" id="PF07885"/>
    </source>
</evidence>
<evidence type="ECO:0000256" key="2">
    <source>
        <dbReference type="SAM" id="Phobius"/>
    </source>
</evidence>
<reference evidence="4 5" key="1">
    <citation type="submission" date="2019-01" db="EMBL/GenBank/DDBJ databases">
        <title>A draft genome assembly of the solar-powered sea slug Elysia chlorotica.</title>
        <authorList>
            <person name="Cai H."/>
            <person name="Li Q."/>
            <person name="Fang X."/>
            <person name="Li J."/>
            <person name="Curtis N.E."/>
            <person name="Altenburger A."/>
            <person name="Shibata T."/>
            <person name="Feng M."/>
            <person name="Maeda T."/>
            <person name="Schwartz J.A."/>
            <person name="Shigenobu S."/>
            <person name="Lundholm N."/>
            <person name="Nishiyama T."/>
            <person name="Yang H."/>
            <person name="Hasebe M."/>
            <person name="Li S."/>
            <person name="Pierce S.K."/>
            <person name="Wang J."/>
        </authorList>
    </citation>
    <scope>NUCLEOTIDE SEQUENCE [LARGE SCALE GENOMIC DNA]</scope>
    <source>
        <strain evidence="4">EC2010</strain>
        <tissue evidence="4">Whole organism of an adult</tissue>
    </source>
</reference>
<dbReference type="GO" id="GO:0016286">
    <property type="term" value="F:small conductance calcium-activated potassium channel activity"/>
    <property type="evidence" value="ECO:0007669"/>
    <property type="project" value="InterPro"/>
</dbReference>
<gene>
    <name evidence="4" type="ORF">EGW08_005377</name>
</gene>
<dbReference type="Proteomes" id="UP000271974">
    <property type="component" value="Unassembled WGS sequence"/>
</dbReference>
<proteinExistence type="predicted"/>
<feature type="transmembrane region" description="Helical" evidence="2">
    <location>
        <begin position="354"/>
        <end position="375"/>
    </location>
</feature>
<feature type="transmembrane region" description="Helical" evidence="2">
    <location>
        <begin position="294"/>
        <end position="313"/>
    </location>
</feature>
<keyword evidence="2" id="KW-1133">Transmembrane helix</keyword>
<dbReference type="SUPFAM" id="SSF81324">
    <property type="entry name" value="Voltage-gated potassium channels"/>
    <property type="match status" value="1"/>
</dbReference>
<dbReference type="OrthoDB" id="73653at2759"/>
<protein>
    <recommendedName>
        <fullName evidence="3">Potassium channel domain-containing protein</fullName>
    </recommendedName>
</protein>
<comment type="caution">
    <text evidence="4">The sequence shown here is derived from an EMBL/GenBank/DDBJ whole genome shotgun (WGS) entry which is preliminary data.</text>
</comment>
<accession>A0A3S0ZZG5</accession>
<dbReference type="STRING" id="188477.A0A3S0ZZG5"/>
<keyword evidence="5" id="KW-1185">Reference proteome</keyword>
<feature type="transmembrane region" description="Helical" evidence="2">
    <location>
        <begin position="113"/>
        <end position="131"/>
    </location>
</feature>
<evidence type="ECO:0000313" key="4">
    <source>
        <dbReference type="EMBL" id="RUS86840.1"/>
    </source>
</evidence>
<dbReference type="Pfam" id="PF03530">
    <property type="entry name" value="SK_channel"/>
    <property type="match status" value="1"/>
</dbReference>
<keyword evidence="2" id="KW-0472">Membrane</keyword>
<dbReference type="PANTHER" id="PTHR10153">
    <property type="entry name" value="SMALL CONDUCTANCE CALCIUM-ACTIVATED POTASSIUM CHANNEL"/>
    <property type="match status" value="1"/>
</dbReference>
<dbReference type="Pfam" id="PF07885">
    <property type="entry name" value="Ion_trans_2"/>
    <property type="match status" value="1"/>
</dbReference>
<organism evidence="4 5">
    <name type="scientific">Elysia chlorotica</name>
    <name type="common">Eastern emerald elysia</name>
    <name type="synonym">Sea slug</name>
    <dbReference type="NCBI Taxonomy" id="188477"/>
    <lineage>
        <taxon>Eukaryota</taxon>
        <taxon>Metazoa</taxon>
        <taxon>Spiralia</taxon>
        <taxon>Lophotrochozoa</taxon>
        <taxon>Mollusca</taxon>
        <taxon>Gastropoda</taxon>
        <taxon>Heterobranchia</taxon>
        <taxon>Euthyneura</taxon>
        <taxon>Panpulmonata</taxon>
        <taxon>Sacoglossa</taxon>
        <taxon>Placobranchoidea</taxon>
        <taxon>Plakobranchidae</taxon>
        <taxon>Elysia</taxon>
    </lineage>
</organism>
<feature type="transmembrane region" description="Helical" evidence="2">
    <location>
        <begin position="151"/>
        <end position="176"/>
    </location>
</feature>
<evidence type="ECO:0000256" key="1">
    <source>
        <dbReference type="SAM" id="MobiDB-lite"/>
    </source>
</evidence>
<dbReference type="EMBL" id="RQTK01000126">
    <property type="protein sequence ID" value="RUS86840.1"/>
    <property type="molecule type" value="Genomic_DNA"/>
</dbReference>
<name>A0A3S0ZZG5_ELYCH</name>
<feature type="compositionally biased region" description="Acidic residues" evidence="1">
    <location>
        <begin position="505"/>
        <end position="525"/>
    </location>
</feature>
<dbReference type="InterPro" id="IPR015449">
    <property type="entry name" value="K_chnl_Ca-activ_SK"/>
</dbReference>
<dbReference type="InterPro" id="IPR013099">
    <property type="entry name" value="K_chnl_dom"/>
</dbReference>
<dbReference type="GO" id="GO:0016020">
    <property type="term" value="C:membrane"/>
    <property type="evidence" value="ECO:0007669"/>
    <property type="project" value="InterPro"/>
</dbReference>
<evidence type="ECO:0000313" key="5">
    <source>
        <dbReference type="Proteomes" id="UP000271974"/>
    </source>
</evidence>
<sequence length="525" mass="59264">MLIDLRGAEAMGDMDQRQPLISATERLEIALRAGCPRLTGCSRKMTLRHHDSNREQTIPLVPSKRGRKRAGPEPKYTEMTIIPERPVEPRAMFTKKLGARIEHRKHLLLRRRWLVDLMVSVALIGIALMVLENELYYMDASDEMTSEKDSTVSVMLKLFVSLSTGVLLVAICLYYHTGAEITMLDAKVDDPLAVTPLTTWLLLLVELVVCAVHPFPGDIWVWMEDIDGGKDKVHIDGILSVLMMFRLYLVGRFLVVHSPLLTNQSTQTISAVSHVKISMSFVFKAAMAEHPGKVVAFCMVFMFSMSVWAMRTCELYYTDISDARSFYQSMWLSAITFLTVGYGDLTPMTHCGRFIAIVTGLMGLASTALLVAVLAKKLEQTRSEKYVFNYLSLIHLENKRKNYAADVIKFAIKVNILRKQFERERTKGSRVNLSYASWRLSNAIRSMRSTRVQRSNLEEARVGLTEVSQQVSQTQSLISMLAATQGQILDKLTDLQGRLGYRDEDITETEEDEGDGEAETEADQD</sequence>
<feature type="region of interest" description="Disordered" evidence="1">
    <location>
        <begin position="500"/>
        <end position="525"/>
    </location>
</feature>